<keyword evidence="4 7" id="KW-0812">Transmembrane</keyword>
<dbReference type="AlphaFoldDB" id="A0A0R3NBD8"/>
<keyword evidence="3" id="KW-1003">Cell membrane</keyword>
<dbReference type="InterPro" id="IPR002771">
    <property type="entry name" value="Multi_antbiot-R_MarC"/>
</dbReference>
<evidence type="ECO:0000256" key="3">
    <source>
        <dbReference type="ARBA" id="ARBA00022475"/>
    </source>
</evidence>
<dbReference type="RefSeq" id="WP_057856860.1">
    <property type="nucleotide sequence ID" value="NZ_LLYB01000043.1"/>
</dbReference>
<keyword evidence="5 7" id="KW-1133">Transmembrane helix</keyword>
<evidence type="ECO:0000256" key="5">
    <source>
        <dbReference type="ARBA" id="ARBA00022989"/>
    </source>
</evidence>
<dbReference type="EMBL" id="LLYB01000043">
    <property type="protein sequence ID" value="KRR26774.1"/>
    <property type="molecule type" value="Genomic_DNA"/>
</dbReference>
<evidence type="ECO:0000313" key="9">
    <source>
        <dbReference type="Proteomes" id="UP000051660"/>
    </source>
</evidence>
<sequence>MGHELSLFVGTFATLLAIINPLEVMPVYLKMLEGRDSATHRQVAWKACLYALLLSFFFLIFGTLILRLFGVPLSMVRIVGGIILMKIGFELFSPSPSGGVIPAGGVDQGSNIAFVPLAMPLMCGPGAIATILGMTSTIKRSSTELASFVAIVLAIFATMVVTYLCLAYASKLSDRLGAMGIDAITRIVGFFVSAMGVALIFDGVIEALETHGMTTLH</sequence>
<comment type="subcellular location">
    <subcellularLocation>
        <location evidence="1 7">Cell membrane</location>
        <topology evidence="1 7">Multi-pass membrane protein</topology>
    </subcellularLocation>
</comment>
<evidence type="ECO:0000256" key="7">
    <source>
        <dbReference type="RuleBase" id="RU362048"/>
    </source>
</evidence>
<protein>
    <recommendedName>
        <fullName evidence="7">UPF0056 membrane protein</fullName>
    </recommendedName>
</protein>
<reference evidence="8 9" key="1">
    <citation type="submission" date="2014-03" db="EMBL/GenBank/DDBJ databases">
        <title>Bradyrhizobium valentinum sp. nov., isolated from effective nodules of Lupinus mariae-josephae, a lupine endemic of basic-lime soils in Eastern Spain.</title>
        <authorList>
            <person name="Duran D."/>
            <person name="Rey L."/>
            <person name="Navarro A."/>
            <person name="Busquets A."/>
            <person name="Imperial J."/>
            <person name="Ruiz-Argueso T."/>
        </authorList>
    </citation>
    <scope>NUCLEOTIDE SEQUENCE [LARGE SCALE GENOMIC DNA]</scope>
    <source>
        <strain evidence="8 9">CCBAU 23086</strain>
    </source>
</reference>
<feature type="transmembrane region" description="Helical" evidence="7">
    <location>
        <begin position="49"/>
        <end position="69"/>
    </location>
</feature>
<evidence type="ECO:0000256" key="4">
    <source>
        <dbReference type="ARBA" id="ARBA00022692"/>
    </source>
</evidence>
<keyword evidence="6 7" id="KW-0472">Membrane</keyword>
<feature type="transmembrane region" description="Helical" evidence="7">
    <location>
        <begin position="112"/>
        <end position="133"/>
    </location>
</feature>
<evidence type="ECO:0000256" key="2">
    <source>
        <dbReference type="ARBA" id="ARBA00009784"/>
    </source>
</evidence>
<feature type="transmembrane region" description="Helical" evidence="7">
    <location>
        <begin position="145"/>
        <end position="166"/>
    </location>
</feature>
<comment type="similarity">
    <text evidence="2 7">Belongs to the UPF0056 (MarC) family.</text>
</comment>
<evidence type="ECO:0000256" key="1">
    <source>
        <dbReference type="ARBA" id="ARBA00004651"/>
    </source>
</evidence>
<dbReference type="Proteomes" id="UP000051660">
    <property type="component" value="Unassembled WGS sequence"/>
</dbReference>
<feature type="transmembrane region" description="Helical" evidence="7">
    <location>
        <begin position="75"/>
        <end position="92"/>
    </location>
</feature>
<dbReference type="NCBIfam" id="TIGR00427">
    <property type="entry name" value="NAAT family transporter"/>
    <property type="match status" value="1"/>
</dbReference>
<evidence type="ECO:0000256" key="6">
    <source>
        <dbReference type="ARBA" id="ARBA00023136"/>
    </source>
</evidence>
<dbReference type="Pfam" id="PF01914">
    <property type="entry name" value="MarC"/>
    <property type="match status" value="1"/>
</dbReference>
<dbReference type="PANTHER" id="PTHR33508">
    <property type="entry name" value="UPF0056 MEMBRANE PROTEIN YHCE"/>
    <property type="match status" value="1"/>
</dbReference>
<feature type="transmembrane region" description="Helical" evidence="7">
    <location>
        <begin position="187"/>
        <end position="208"/>
    </location>
</feature>
<accession>A0A0R3NBD8</accession>
<dbReference type="OrthoDB" id="21094at2"/>
<dbReference type="PANTHER" id="PTHR33508:SF1">
    <property type="entry name" value="UPF0056 MEMBRANE PROTEIN YHCE"/>
    <property type="match status" value="1"/>
</dbReference>
<organism evidence="8 9">
    <name type="scientific">Bradyrhizobium lablabi</name>
    <dbReference type="NCBI Taxonomy" id="722472"/>
    <lineage>
        <taxon>Bacteria</taxon>
        <taxon>Pseudomonadati</taxon>
        <taxon>Pseudomonadota</taxon>
        <taxon>Alphaproteobacteria</taxon>
        <taxon>Hyphomicrobiales</taxon>
        <taxon>Nitrobacteraceae</taxon>
        <taxon>Bradyrhizobium</taxon>
    </lineage>
</organism>
<proteinExistence type="inferred from homology"/>
<gene>
    <name evidence="8" type="ORF">CQ14_20555</name>
</gene>
<dbReference type="GO" id="GO:0005886">
    <property type="term" value="C:plasma membrane"/>
    <property type="evidence" value="ECO:0007669"/>
    <property type="project" value="UniProtKB-SubCell"/>
</dbReference>
<feature type="transmembrane region" description="Helical" evidence="7">
    <location>
        <begin position="6"/>
        <end position="29"/>
    </location>
</feature>
<name>A0A0R3NBD8_9BRAD</name>
<comment type="caution">
    <text evidence="8">The sequence shown here is derived from an EMBL/GenBank/DDBJ whole genome shotgun (WGS) entry which is preliminary data.</text>
</comment>
<evidence type="ECO:0000313" key="8">
    <source>
        <dbReference type="EMBL" id="KRR26774.1"/>
    </source>
</evidence>